<evidence type="ECO:0000256" key="3">
    <source>
        <dbReference type="ARBA" id="ARBA00023186"/>
    </source>
</evidence>
<evidence type="ECO:0000259" key="5">
    <source>
        <dbReference type="SMART" id="SM00382"/>
    </source>
</evidence>
<proteinExistence type="predicted"/>
<dbReference type="InterPro" id="IPR041546">
    <property type="entry name" value="ClpA/ClpB_AAA_lid"/>
</dbReference>
<keyword evidence="2" id="KW-0067">ATP-binding</keyword>
<evidence type="ECO:0000313" key="7">
    <source>
        <dbReference type="EMBL" id="TVU46624.1"/>
    </source>
</evidence>
<dbReference type="CDD" id="cd19499">
    <property type="entry name" value="RecA-like_ClpB_Hsp104-like"/>
    <property type="match status" value="1"/>
</dbReference>
<dbReference type="SMART" id="SM01086">
    <property type="entry name" value="ClpB_D2-small"/>
    <property type="match status" value="1"/>
</dbReference>
<comment type="caution">
    <text evidence="7">The sequence shown here is derived from an EMBL/GenBank/DDBJ whole genome shotgun (WGS) entry which is preliminary data.</text>
</comment>
<evidence type="ECO:0000256" key="1">
    <source>
        <dbReference type="ARBA" id="ARBA00022741"/>
    </source>
</evidence>
<feature type="domain" description="Clp ATPase C-terminal" evidence="6">
    <location>
        <begin position="424"/>
        <end position="522"/>
    </location>
</feature>
<dbReference type="Gene3D" id="3.40.50.300">
    <property type="entry name" value="P-loop containing nucleotide triphosphate hydrolases"/>
    <property type="match status" value="3"/>
</dbReference>
<dbReference type="Proteomes" id="UP000324897">
    <property type="component" value="Chromosome 5"/>
</dbReference>
<organism evidence="7 8">
    <name type="scientific">Eragrostis curvula</name>
    <name type="common">weeping love grass</name>
    <dbReference type="NCBI Taxonomy" id="38414"/>
    <lineage>
        <taxon>Eukaryota</taxon>
        <taxon>Viridiplantae</taxon>
        <taxon>Streptophyta</taxon>
        <taxon>Embryophyta</taxon>
        <taxon>Tracheophyta</taxon>
        <taxon>Spermatophyta</taxon>
        <taxon>Magnoliopsida</taxon>
        <taxon>Liliopsida</taxon>
        <taxon>Poales</taxon>
        <taxon>Poaceae</taxon>
        <taxon>PACMAD clade</taxon>
        <taxon>Chloridoideae</taxon>
        <taxon>Eragrostideae</taxon>
        <taxon>Eragrostidinae</taxon>
        <taxon>Eragrostis</taxon>
    </lineage>
</organism>
<dbReference type="PANTHER" id="PTHR11638:SF159">
    <property type="entry name" value="AAA+ ATPASE DOMAIN-CONTAINING PROTEIN"/>
    <property type="match status" value="1"/>
</dbReference>
<dbReference type="EMBL" id="RWGY01000004">
    <property type="protein sequence ID" value="TVU46624.1"/>
    <property type="molecule type" value="Genomic_DNA"/>
</dbReference>
<evidence type="ECO:0000256" key="4">
    <source>
        <dbReference type="SAM" id="MobiDB-lite"/>
    </source>
</evidence>
<dbReference type="GO" id="GO:0016887">
    <property type="term" value="F:ATP hydrolysis activity"/>
    <property type="evidence" value="ECO:0007669"/>
    <property type="project" value="InterPro"/>
</dbReference>
<dbReference type="Pfam" id="PF10431">
    <property type="entry name" value="ClpB_D2-small"/>
    <property type="match status" value="1"/>
</dbReference>
<feature type="region of interest" description="Disordered" evidence="4">
    <location>
        <begin position="526"/>
        <end position="553"/>
    </location>
</feature>
<dbReference type="InterPro" id="IPR001270">
    <property type="entry name" value="ClpA/B"/>
</dbReference>
<dbReference type="InterPro" id="IPR003959">
    <property type="entry name" value="ATPase_AAA_core"/>
</dbReference>
<evidence type="ECO:0000313" key="8">
    <source>
        <dbReference type="Proteomes" id="UP000324897"/>
    </source>
</evidence>
<keyword evidence="8" id="KW-1185">Reference proteome</keyword>
<feature type="compositionally biased region" description="Polar residues" evidence="4">
    <location>
        <begin position="570"/>
        <end position="587"/>
    </location>
</feature>
<dbReference type="Pfam" id="PF07724">
    <property type="entry name" value="AAA_2"/>
    <property type="match status" value="1"/>
</dbReference>
<dbReference type="OrthoDB" id="47330at2759"/>
<evidence type="ECO:0000256" key="2">
    <source>
        <dbReference type="ARBA" id="ARBA00022840"/>
    </source>
</evidence>
<dbReference type="FunFam" id="3.40.50.300:FF:000025">
    <property type="entry name" value="ATP-dependent Clp protease subunit"/>
    <property type="match status" value="1"/>
</dbReference>
<feature type="compositionally biased region" description="Polar residues" evidence="4">
    <location>
        <begin position="599"/>
        <end position="618"/>
    </location>
</feature>
<dbReference type="GO" id="GO:0005524">
    <property type="term" value="F:ATP binding"/>
    <property type="evidence" value="ECO:0007669"/>
    <property type="project" value="UniProtKB-KW"/>
</dbReference>
<dbReference type="InterPro" id="IPR027417">
    <property type="entry name" value="P-loop_NTPase"/>
</dbReference>
<feature type="domain" description="AAA+ ATPase" evidence="5">
    <location>
        <begin position="250"/>
        <end position="417"/>
    </location>
</feature>
<keyword evidence="1" id="KW-0547">Nucleotide-binding</keyword>
<gene>
    <name evidence="7" type="ORF">EJB05_06171</name>
</gene>
<dbReference type="PANTHER" id="PTHR11638">
    <property type="entry name" value="ATP-DEPENDENT CLP PROTEASE"/>
    <property type="match status" value="1"/>
</dbReference>
<dbReference type="InterPro" id="IPR018368">
    <property type="entry name" value="ClpA/B_CS1"/>
</dbReference>
<evidence type="ECO:0008006" key="9">
    <source>
        <dbReference type="Google" id="ProtNLM"/>
    </source>
</evidence>
<name>A0A5J9WH52_9POAL</name>
<evidence type="ECO:0000259" key="6">
    <source>
        <dbReference type="SMART" id="SM01086"/>
    </source>
</evidence>
<dbReference type="InterPro" id="IPR050130">
    <property type="entry name" value="ClpA_ClpB"/>
</dbReference>
<feature type="non-terminal residue" evidence="7">
    <location>
        <position position="1"/>
    </location>
</feature>
<dbReference type="Pfam" id="PF17871">
    <property type="entry name" value="AAA_lid_9"/>
    <property type="match status" value="1"/>
</dbReference>
<dbReference type="InterPro" id="IPR019489">
    <property type="entry name" value="Clp_ATPase_C"/>
</dbReference>
<keyword evidence="3" id="KW-0143">Chaperone</keyword>
<dbReference type="SUPFAM" id="SSF52540">
    <property type="entry name" value="P-loop containing nucleoside triphosphate hydrolases"/>
    <property type="match status" value="2"/>
</dbReference>
<dbReference type="Gramene" id="TVU46624">
    <property type="protein sequence ID" value="TVU46624"/>
    <property type="gene ID" value="EJB05_06171"/>
</dbReference>
<dbReference type="PRINTS" id="PR00300">
    <property type="entry name" value="CLPPROTEASEA"/>
</dbReference>
<dbReference type="GO" id="GO:0005737">
    <property type="term" value="C:cytoplasm"/>
    <property type="evidence" value="ECO:0007669"/>
    <property type="project" value="TreeGrafter"/>
</dbReference>
<dbReference type="GO" id="GO:0034605">
    <property type="term" value="P:cellular response to heat"/>
    <property type="evidence" value="ECO:0007669"/>
    <property type="project" value="TreeGrafter"/>
</dbReference>
<dbReference type="InterPro" id="IPR003593">
    <property type="entry name" value="AAA+_ATPase"/>
</dbReference>
<accession>A0A5J9WH52</accession>
<reference evidence="7 8" key="1">
    <citation type="journal article" date="2019" name="Sci. Rep.">
        <title>A high-quality genome of Eragrostis curvula grass provides insights into Poaceae evolution and supports new strategies to enhance forage quality.</title>
        <authorList>
            <person name="Carballo J."/>
            <person name="Santos B.A.C.M."/>
            <person name="Zappacosta D."/>
            <person name="Garbus I."/>
            <person name="Selva J.P."/>
            <person name="Gallo C.A."/>
            <person name="Diaz A."/>
            <person name="Albertini E."/>
            <person name="Caccamo M."/>
            <person name="Echenique V."/>
        </authorList>
    </citation>
    <scope>NUCLEOTIDE SEQUENCE [LARGE SCALE GENOMIC DNA]</scope>
    <source>
        <strain evidence="8">cv. Victoria</strain>
        <tissue evidence="7">Leaf</tissue>
    </source>
</reference>
<dbReference type="Gene3D" id="1.10.8.60">
    <property type="match status" value="1"/>
</dbReference>
<feature type="region of interest" description="Disordered" evidence="4">
    <location>
        <begin position="570"/>
        <end position="619"/>
    </location>
</feature>
<protein>
    <recommendedName>
        <fullName evidence="9">AAA+ ATPase domain-containing protein</fullName>
    </recommendedName>
</protein>
<sequence length="643" mass="70428">MLSGTTYRGMFEERLTGVIREAEAAAEEEEGGRRRKVVLFVDEIHMLLGAGRTRDSTVDASNMLKPALARGRLRCLGATTHDEYQRYFAKDAAFERRFQKVVVPEPTEDATVDILRELKASYEEHHGMKIRQEALVAAVKLSGRYVTARHFPDKAIDLVDEACATARLQKDLRKQQGDNSGNVVGPDHIAQIVSKWTGIPVTRLGQDERNRLLDLPKMLQRRVVGQDEAVRAVADAVVRSRTGIGNPKQPSGSFLFLGPTGVGMTELAKALAEQLFGDEKMLVRIDMSEYVGSSSVARLIGAAPGTVGFEDGGQLTEAVRQRPYSVVLFDEVEKGDATVFNLFLQILEDGRLTDGHGRTVDFTNTIIIMTSNLGAHHLAAAAATTDGDDNDDARHHQLVLADVQRHFRPELVNRLDEMVVFRPLSGETLREVARLQLAAVAARLAGKGIGLDITDAALDALLSRAGDQVHVYGARPIRRCLHRDVMTRISQMMVRGEVDHGYDISVDAAAAAGDDDNDELVFTAVKRPGLEDESSSLESDAQHEVEDMPVDSNKMLKEDDDLVAPMVETQQPASGENQQASSPTENTAQEDKKKVTKKPVSNRSQASSRKNDGSSSHSFDPAWFGLKVASVLCVIALIIEYSD</sequence>
<dbReference type="SMART" id="SM00382">
    <property type="entry name" value="AAA"/>
    <property type="match status" value="1"/>
</dbReference>
<dbReference type="PROSITE" id="PS00870">
    <property type="entry name" value="CLPAB_1"/>
    <property type="match status" value="1"/>
</dbReference>
<dbReference type="AlphaFoldDB" id="A0A5J9WH52"/>